<comment type="similarity">
    <text evidence="1 2">Belongs to the TIFY/JAZ family.</text>
</comment>
<accession>A0A2U1MNR9</accession>
<keyword evidence="2" id="KW-1184">Jasmonic acid signaling pathway</keyword>
<dbReference type="PROSITE" id="PS51320">
    <property type="entry name" value="TIFY"/>
    <property type="match status" value="1"/>
</dbReference>
<protein>
    <recommendedName>
        <fullName evidence="2">Protein TIFY</fullName>
    </recommendedName>
    <alternativeName>
        <fullName evidence="2">Jasmonate ZIM domain-containing protein</fullName>
    </alternativeName>
</protein>
<feature type="domain" description="Tify" evidence="4">
    <location>
        <begin position="108"/>
        <end position="143"/>
    </location>
</feature>
<dbReference type="AlphaFoldDB" id="A0A2U1MNR9"/>
<dbReference type="PANTHER" id="PTHR33077">
    <property type="entry name" value="PROTEIN TIFY 4A-RELATED-RELATED"/>
    <property type="match status" value="1"/>
</dbReference>
<feature type="compositionally biased region" description="Polar residues" evidence="3">
    <location>
        <begin position="44"/>
        <end position="60"/>
    </location>
</feature>
<dbReference type="SMART" id="SM00979">
    <property type="entry name" value="TIFY"/>
    <property type="match status" value="1"/>
</dbReference>
<dbReference type="EMBL" id="PKPP01004766">
    <property type="protein sequence ID" value="PWA62872.1"/>
    <property type="molecule type" value="Genomic_DNA"/>
</dbReference>
<reference evidence="5 6" key="1">
    <citation type="journal article" date="2018" name="Mol. Plant">
        <title>The genome of Artemisia annua provides insight into the evolution of Asteraceae family and artemisinin biosynthesis.</title>
        <authorList>
            <person name="Shen Q."/>
            <person name="Zhang L."/>
            <person name="Liao Z."/>
            <person name="Wang S."/>
            <person name="Yan T."/>
            <person name="Shi P."/>
            <person name="Liu M."/>
            <person name="Fu X."/>
            <person name="Pan Q."/>
            <person name="Wang Y."/>
            <person name="Lv Z."/>
            <person name="Lu X."/>
            <person name="Zhang F."/>
            <person name="Jiang W."/>
            <person name="Ma Y."/>
            <person name="Chen M."/>
            <person name="Hao X."/>
            <person name="Li L."/>
            <person name="Tang Y."/>
            <person name="Lv G."/>
            <person name="Zhou Y."/>
            <person name="Sun X."/>
            <person name="Brodelius P.E."/>
            <person name="Rose J.K.C."/>
            <person name="Tang K."/>
        </authorList>
    </citation>
    <scope>NUCLEOTIDE SEQUENCE [LARGE SCALE GENOMIC DNA]</scope>
    <source>
        <strain evidence="6">cv. Huhao1</strain>
        <tissue evidence="5">Leaf</tissue>
    </source>
</reference>
<dbReference type="STRING" id="35608.A0A2U1MNR9"/>
<feature type="region of interest" description="Disordered" evidence="3">
    <location>
        <begin position="33"/>
        <end position="81"/>
    </location>
</feature>
<keyword evidence="6" id="KW-1185">Reference proteome</keyword>
<gene>
    <name evidence="5" type="ORF">CTI12_AA355940</name>
</gene>
<evidence type="ECO:0000256" key="2">
    <source>
        <dbReference type="RuleBase" id="RU369065"/>
    </source>
</evidence>
<comment type="domain">
    <text evidence="2">The jas domain is required for interaction with COI1.</text>
</comment>
<dbReference type="GO" id="GO:0009611">
    <property type="term" value="P:response to wounding"/>
    <property type="evidence" value="ECO:0007669"/>
    <property type="project" value="UniProtKB-UniRule"/>
</dbReference>
<organism evidence="5 6">
    <name type="scientific">Artemisia annua</name>
    <name type="common">Sweet wormwood</name>
    <dbReference type="NCBI Taxonomy" id="35608"/>
    <lineage>
        <taxon>Eukaryota</taxon>
        <taxon>Viridiplantae</taxon>
        <taxon>Streptophyta</taxon>
        <taxon>Embryophyta</taxon>
        <taxon>Tracheophyta</taxon>
        <taxon>Spermatophyta</taxon>
        <taxon>Magnoliopsida</taxon>
        <taxon>eudicotyledons</taxon>
        <taxon>Gunneridae</taxon>
        <taxon>Pentapetalae</taxon>
        <taxon>asterids</taxon>
        <taxon>campanulids</taxon>
        <taxon>Asterales</taxon>
        <taxon>Asteraceae</taxon>
        <taxon>Asteroideae</taxon>
        <taxon>Anthemideae</taxon>
        <taxon>Artemisiinae</taxon>
        <taxon>Artemisia</taxon>
    </lineage>
</organism>
<dbReference type="InterPro" id="IPR010399">
    <property type="entry name" value="Tify_dom"/>
</dbReference>
<dbReference type="Pfam" id="PF06200">
    <property type="entry name" value="tify"/>
    <property type="match status" value="1"/>
</dbReference>
<dbReference type="GO" id="GO:2000022">
    <property type="term" value="P:regulation of jasmonic acid mediated signaling pathway"/>
    <property type="evidence" value="ECO:0007669"/>
    <property type="project" value="UniProtKB-UniRule"/>
</dbReference>
<dbReference type="PANTHER" id="PTHR33077:SF60">
    <property type="entry name" value="TIFY DOMAIN-CONTAINING PROTEIN"/>
    <property type="match status" value="1"/>
</dbReference>
<sequence length="290" mass="32286">MRKPSWNKSQAIQQVIMLKALLEPVPECGDVSRKLSNAHRKHQTLTSPVQKVTSADTEVSVSADDSVPGQRDDADQSDVARDDDFVSPSGCLIWPSSPFTVIRITGMTDEEKGQMTIFYSGKVNVYDEVPAEKAWTLLQLAASPLQFPQEAPFNGTGPPTCHLQAPCLRASTGSSAMILPTLQTAEGSASRKASVHRYLEKRKDSFVKLALKTISSPIDYRPAMVQVGSYWIVSLQLAYRKWRYDATFLTCDIMHDMPPSKIPSCILSCCERFLGLHTMYLHFNNENKNE</sequence>
<comment type="caution">
    <text evidence="5">The sequence shown here is derived from an EMBL/GenBank/DDBJ whole genome shotgun (WGS) entry which is preliminary data.</text>
</comment>
<dbReference type="Proteomes" id="UP000245207">
    <property type="component" value="Unassembled WGS sequence"/>
</dbReference>
<evidence type="ECO:0000256" key="3">
    <source>
        <dbReference type="SAM" id="MobiDB-lite"/>
    </source>
</evidence>
<dbReference type="OrthoDB" id="1934352at2759"/>
<comment type="subcellular location">
    <subcellularLocation>
        <location evidence="2">Nucleus</location>
    </subcellularLocation>
</comment>
<evidence type="ECO:0000313" key="6">
    <source>
        <dbReference type="Proteomes" id="UP000245207"/>
    </source>
</evidence>
<dbReference type="GO" id="GO:0031347">
    <property type="term" value="P:regulation of defense response"/>
    <property type="evidence" value="ECO:0007669"/>
    <property type="project" value="UniProtKB-UniRule"/>
</dbReference>
<evidence type="ECO:0000256" key="1">
    <source>
        <dbReference type="ARBA" id="ARBA00008614"/>
    </source>
</evidence>
<proteinExistence type="inferred from homology"/>
<evidence type="ECO:0000313" key="5">
    <source>
        <dbReference type="EMBL" id="PWA62872.1"/>
    </source>
</evidence>
<keyword evidence="2" id="KW-0539">Nucleus</keyword>
<dbReference type="GO" id="GO:0005634">
    <property type="term" value="C:nucleus"/>
    <property type="evidence" value="ECO:0007669"/>
    <property type="project" value="UniProtKB-SubCell"/>
</dbReference>
<evidence type="ECO:0000259" key="4">
    <source>
        <dbReference type="PROSITE" id="PS51320"/>
    </source>
</evidence>
<comment type="function">
    <text evidence="2">Repressor of jasmonate responses.</text>
</comment>
<feature type="compositionally biased region" description="Basic and acidic residues" evidence="3">
    <location>
        <begin position="70"/>
        <end position="81"/>
    </location>
</feature>
<name>A0A2U1MNR9_ARTAN</name>
<dbReference type="InterPro" id="IPR040390">
    <property type="entry name" value="TIFY/JAZ"/>
</dbReference>